<dbReference type="AlphaFoldDB" id="A0A7X0XKW7"/>
<dbReference type="InterPro" id="IPR001789">
    <property type="entry name" value="Sig_transdc_resp-reg_receiver"/>
</dbReference>
<evidence type="ECO:0000256" key="4">
    <source>
        <dbReference type="ARBA" id="ARBA00037164"/>
    </source>
</evidence>
<dbReference type="GO" id="GO:0000156">
    <property type="term" value="F:phosphorelay response regulator activity"/>
    <property type="evidence" value="ECO:0007669"/>
    <property type="project" value="InterPro"/>
</dbReference>
<dbReference type="PROSITE" id="PS50110">
    <property type="entry name" value="RESPONSE_REGULATORY"/>
    <property type="match status" value="1"/>
</dbReference>
<dbReference type="GO" id="GO:0003677">
    <property type="term" value="F:DNA binding"/>
    <property type="evidence" value="ECO:0007669"/>
    <property type="project" value="InterPro"/>
</dbReference>
<dbReference type="Proteomes" id="UP000541955">
    <property type="component" value="Unassembled WGS sequence"/>
</dbReference>
<comment type="function">
    <text evidence="4">Required for high-level post-exponential phase expression of a series of secreted proteins.</text>
</comment>
<dbReference type="SMART" id="SM00850">
    <property type="entry name" value="LytTR"/>
    <property type="match status" value="1"/>
</dbReference>
<dbReference type="PANTHER" id="PTHR37299:SF3">
    <property type="entry name" value="STAGE 0 SPORULATION PROTEIN A HOMOLOG"/>
    <property type="match status" value="1"/>
</dbReference>
<evidence type="ECO:0000256" key="1">
    <source>
        <dbReference type="ARBA" id="ARBA00022490"/>
    </source>
</evidence>
<sequence>MATVFVVEDNVFQREMMLQYIEEVVAERGYGFQLDHETWQPRDVLKELGHISTPNIYFLDIDLQLDQNGIDLGRELRSVDLNGYIIFVTSHADKIKEVIDQYISPFSYIVKSVTDSDAIKDDIAEVLAKIKEKENMIHQHNTFHVELPTGAIELPLKDIIYFETVPRSKKTDLRVLNGRYTINKYLKTIKESLEDTTGFISFKSYLINLENVVSVNKEEGFILFKDNFTLYVGQRIITKFYEAFKAYRS</sequence>
<proteinExistence type="predicted"/>
<comment type="caution">
    <text evidence="5">The sequence shown here is derived from an EMBL/GenBank/DDBJ whole genome shotgun (WGS) entry which is preliminary data.</text>
</comment>
<gene>
    <name evidence="5" type="ORF">HB902_12350</name>
</gene>
<name>A0A7X0XKW7_9LIST</name>
<dbReference type="SUPFAM" id="SSF52172">
    <property type="entry name" value="CheY-like"/>
    <property type="match status" value="1"/>
</dbReference>
<dbReference type="Pfam" id="PF04397">
    <property type="entry name" value="LytTR"/>
    <property type="match status" value="1"/>
</dbReference>
<keyword evidence="3" id="KW-0010">Activator</keyword>
<accession>A0A7X0XKW7</accession>
<dbReference type="RefSeq" id="WP_185430153.1">
    <property type="nucleotide sequence ID" value="NZ_JAARRW010000005.1"/>
</dbReference>
<evidence type="ECO:0000256" key="3">
    <source>
        <dbReference type="ARBA" id="ARBA00023159"/>
    </source>
</evidence>
<dbReference type="Pfam" id="PF00072">
    <property type="entry name" value="Response_reg"/>
    <property type="match status" value="1"/>
</dbReference>
<dbReference type="Gene3D" id="2.40.50.1020">
    <property type="entry name" value="LytTr DNA-binding domain"/>
    <property type="match status" value="1"/>
</dbReference>
<organism evidence="5 6">
    <name type="scientific">Listeria booriae</name>
    <dbReference type="NCBI Taxonomy" id="1552123"/>
    <lineage>
        <taxon>Bacteria</taxon>
        <taxon>Bacillati</taxon>
        <taxon>Bacillota</taxon>
        <taxon>Bacilli</taxon>
        <taxon>Bacillales</taxon>
        <taxon>Listeriaceae</taxon>
        <taxon>Listeria</taxon>
    </lineage>
</organism>
<reference evidence="5 6" key="1">
    <citation type="submission" date="2020-03" db="EMBL/GenBank/DDBJ databases">
        <title>Soil Listeria distribution.</title>
        <authorList>
            <person name="Liao J."/>
            <person name="Wiedmann M."/>
        </authorList>
    </citation>
    <scope>NUCLEOTIDE SEQUENCE [LARGE SCALE GENOMIC DNA]</scope>
    <source>
        <strain evidence="5 6">FSL L7-1387</strain>
    </source>
</reference>
<evidence type="ECO:0000313" key="5">
    <source>
        <dbReference type="EMBL" id="MBC1562865.1"/>
    </source>
</evidence>
<dbReference type="InterPro" id="IPR046947">
    <property type="entry name" value="LytR-like"/>
</dbReference>
<dbReference type="Gene3D" id="3.40.50.2300">
    <property type="match status" value="1"/>
</dbReference>
<evidence type="ECO:0000313" key="6">
    <source>
        <dbReference type="Proteomes" id="UP000541955"/>
    </source>
</evidence>
<dbReference type="EMBL" id="JAARRW010000005">
    <property type="protein sequence ID" value="MBC1562865.1"/>
    <property type="molecule type" value="Genomic_DNA"/>
</dbReference>
<protein>
    <submittedName>
        <fullName evidence="5">Response regulator transcription factor</fullName>
    </submittedName>
</protein>
<evidence type="ECO:0000256" key="2">
    <source>
        <dbReference type="ARBA" id="ARBA00023012"/>
    </source>
</evidence>
<keyword evidence="1" id="KW-0963">Cytoplasm</keyword>
<dbReference type="InterPro" id="IPR011006">
    <property type="entry name" value="CheY-like_superfamily"/>
</dbReference>
<dbReference type="PANTHER" id="PTHR37299">
    <property type="entry name" value="TRANSCRIPTIONAL REGULATOR-RELATED"/>
    <property type="match status" value="1"/>
</dbReference>
<dbReference type="PROSITE" id="PS50930">
    <property type="entry name" value="HTH_LYTTR"/>
    <property type="match status" value="1"/>
</dbReference>
<dbReference type="InterPro" id="IPR007492">
    <property type="entry name" value="LytTR_DNA-bd_dom"/>
</dbReference>
<keyword evidence="2" id="KW-0902">Two-component regulatory system</keyword>